<dbReference type="InterPro" id="IPR015943">
    <property type="entry name" value="WD40/YVTN_repeat-like_dom_sf"/>
</dbReference>
<dbReference type="Proteomes" id="UP000076796">
    <property type="component" value="Unassembled WGS sequence"/>
</dbReference>
<dbReference type="STRING" id="59843.A3958_01330"/>
<dbReference type="GeneID" id="97554298"/>
<sequence>MIKPRIGFGFILLLLIVVGLVAGCQPSDGGDGAQAPVPEQSPNAPNRANPEGESPANSNHAAGEADDAGDHSADAEQNHTNDQKASALQPDVDLADVTAVRLVNHKTGWIGGEGWIAYSDNGGTEWEVQAQLKGTVRQIFALNGKQAWAVMENNDLYRTTNGGQTWDRIGSTPNGDFLHFISPESGFSGQAITEDGGKTWSEKDIPDTTLGEDYFHEYSTGYAGEPMDDKSL</sequence>
<evidence type="ECO:0000313" key="3">
    <source>
        <dbReference type="Proteomes" id="UP000076796"/>
    </source>
</evidence>
<dbReference type="AlphaFoldDB" id="A0A163F366"/>
<dbReference type="Gene3D" id="2.130.10.10">
    <property type="entry name" value="YVTN repeat-like/Quinoprotein amine dehydrogenase"/>
    <property type="match status" value="1"/>
</dbReference>
<feature type="region of interest" description="Disordered" evidence="1">
    <location>
        <begin position="28"/>
        <end position="89"/>
    </location>
</feature>
<evidence type="ECO:0000313" key="2">
    <source>
        <dbReference type="EMBL" id="KZS44125.1"/>
    </source>
</evidence>
<evidence type="ECO:0000256" key="1">
    <source>
        <dbReference type="SAM" id="MobiDB-lite"/>
    </source>
</evidence>
<accession>A0A163F366</accession>
<gene>
    <name evidence="2" type="ORF">AWU65_29070</name>
</gene>
<proteinExistence type="predicted"/>
<dbReference type="RefSeq" id="WP_063480237.1">
    <property type="nucleotide sequence ID" value="NZ_CP147845.1"/>
</dbReference>
<feature type="compositionally biased region" description="Basic and acidic residues" evidence="1">
    <location>
        <begin position="68"/>
        <end position="82"/>
    </location>
</feature>
<name>A0A163F366_9BACL</name>
<keyword evidence="3" id="KW-1185">Reference proteome</keyword>
<dbReference type="OrthoDB" id="2661955at2"/>
<reference evidence="2" key="1">
    <citation type="journal article" date="2016" name="Genome Announc.">
        <title>Draft genomes of two strains of Paenibacillus glucanolyticus with capability to degrade lignocellulose.</title>
        <authorList>
            <person name="Mathews S.L."/>
            <person name="Pawlak J."/>
            <person name="Grunden A.M."/>
        </authorList>
    </citation>
    <scope>NUCLEOTIDE SEQUENCE [LARGE SCALE GENOMIC DNA]</scope>
    <source>
        <strain evidence="2">SLM1</strain>
    </source>
</reference>
<comment type="caution">
    <text evidence="2">The sequence shown here is derived from an EMBL/GenBank/DDBJ whole genome shotgun (WGS) entry which is preliminary data.</text>
</comment>
<organism evidence="2 3">
    <name type="scientific">Paenibacillus glucanolyticus</name>
    <dbReference type="NCBI Taxonomy" id="59843"/>
    <lineage>
        <taxon>Bacteria</taxon>
        <taxon>Bacillati</taxon>
        <taxon>Bacillota</taxon>
        <taxon>Bacilli</taxon>
        <taxon>Bacillales</taxon>
        <taxon>Paenibacillaceae</taxon>
        <taxon>Paenibacillus</taxon>
    </lineage>
</organism>
<dbReference type="SUPFAM" id="SSF110296">
    <property type="entry name" value="Oligoxyloglucan reducing end-specific cellobiohydrolase"/>
    <property type="match status" value="1"/>
</dbReference>
<dbReference type="PROSITE" id="PS51257">
    <property type="entry name" value="PROKAR_LIPOPROTEIN"/>
    <property type="match status" value="1"/>
</dbReference>
<protein>
    <submittedName>
        <fullName evidence="2">Uncharacterized protein</fullName>
    </submittedName>
</protein>
<dbReference type="EMBL" id="LWMH01000002">
    <property type="protein sequence ID" value="KZS44125.1"/>
    <property type="molecule type" value="Genomic_DNA"/>
</dbReference>
<dbReference type="CDD" id="cd15482">
    <property type="entry name" value="Sialidase_non-viral"/>
    <property type="match status" value="1"/>
</dbReference>